<gene>
    <name evidence="4" type="ORF">SAMN02745189_01034</name>
</gene>
<keyword evidence="2" id="KW-0812">Transmembrane</keyword>
<feature type="transmembrane region" description="Helical" evidence="2">
    <location>
        <begin position="232"/>
        <end position="253"/>
    </location>
</feature>
<evidence type="ECO:0000256" key="2">
    <source>
        <dbReference type="SAM" id="Phobius"/>
    </source>
</evidence>
<feature type="transmembrane region" description="Helical" evidence="2">
    <location>
        <begin position="346"/>
        <end position="367"/>
    </location>
</feature>
<evidence type="ECO:0000256" key="1">
    <source>
        <dbReference type="SAM" id="MobiDB-lite"/>
    </source>
</evidence>
<feature type="transmembrane region" description="Helical" evidence="2">
    <location>
        <begin position="122"/>
        <end position="139"/>
    </location>
</feature>
<dbReference type="AlphaFoldDB" id="A0A1M7DY49"/>
<feature type="compositionally biased region" description="Acidic residues" evidence="1">
    <location>
        <begin position="24"/>
        <end position="39"/>
    </location>
</feature>
<dbReference type="EMBL" id="FRCF01000003">
    <property type="protein sequence ID" value="SHL84441.1"/>
    <property type="molecule type" value="Genomic_DNA"/>
</dbReference>
<feature type="transmembrane region" description="Helical" evidence="2">
    <location>
        <begin position="489"/>
        <end position="515"/>
    </location>
</feature>
<evidence type="ECO:0000313" key="5">
    <source>
        <dbReference type="Proteomes" id="UP000184206"/>
    </source>
</evidence>
<feature type="transmembrane region" description="Helical" evidence="2">
    <location>
        <begin position="600"/>
        <end position="624"/>
    </location>
</feature>
<keyword evidence="2" id="KW-0472">Membrane</keyword>
<feature type="region of interest" description="Disordered" evidence="1">
    <location>
        <begin position="1"/>
        <end position="39"/>
    </location>
</feature>
<keyword evidence="5" id="KW-1185">Reference proteome</keyword>
<dbReference type="PANTHER" id="PTHR43849">
    <property type="entry name" value="BLL3936 PROTEIN"/>
    <property type="match status" value="1"/>
</dbReference>
<organism evidence="4 5">
    <name type="scientific">Lacicoccus alkaliphilus DSM 16010</name>
    <dbReference type="NCBI Taxonomy" id="1123231"/>
    <lineage>
        <taxon>Bacteria</taxon>
        <taxon>Bacillati</taxon>
        <taxon>Bacillota</taxon>
        <taxon>Bacilli</taxon>
        <taxon>Bacillales</taxon>
        <taxon>Salinicoccaceae</taxon>
        <taxon>Lacicoccus</taxon>
    </lineage>
</organism>
<name>A0A1M7DY49_9BACL</name>
<sequence>MNKNTHDEDAEKVEVNRKRRSEEQPDDNDDLSLESELDEEGKLDTEIVEDALEKSESTRNLTGWKRYLFMGIAVFGALYHLYILNFNPIDPWVFRSTHIVFGTVLTLMFYKGWKTKSNSIPIVDWILIAAAIFIGYYIAENLTTLVFRFGVTPTTLDVVVATVGVLLVLEITRRTSGWTLPILAGVFIAYSFLGPYMPGIFNHNGYSFERFVTYIYGLDGVFGVTTDVSSRYIILFIIFGAFLQMSGVGQYFIDVAFRLAGWMRGGPAKVAIFASALMGSINGTSAGNVVATGSLTIPLMKKTGYRPRFAAATEATASTGGQLLPPIMGAGAFLMAEITGIPYSDIIIAAIIPALLYFVSVYFMVDFQALKEDLRGVPRHLLPNIKDLVKKAYLFIPIIVLVYLLVAGYSIVFAGTVGIILCFVLSLFSKETRMGLMKVLEALELGMKNALQLIAIVATAGIIVGVIALTGVGQRFSTMLLTIADNNMLIALIFAMLLSIILGMGMPTTAAYAVAASVVAPGLVRMGMDPLLAHMFVFYYAVLSAITPPVALAAFAAAGITGTDPMRTAVEAFKIGLAAFIVPFMMFYSPELLLLSDDSLAIVLAVITALFGVYFLSAAVQGWFFRKRAAWYTRVVLLGIALLLMVADIMTDGIALGLIIAAALIQKFVNKDRPHQKELSSDNGNNFNTT</sequence>
<dbReference type="STRING" id="1123231.SAMN02745189_01034"/>
<feature type="transmembrane region" description="Helical" evidence="2">
    <location>
        <begin position="92"/>
        <end position="110"/>
    </location>
</feature>
<dbReference type="InterPro" id="IPR010656">
    <property type="entry name" value="DctM"/>
</dbReference>
<feature type="domain" description="TRAP C4-dicarboxylate transport system permease DctM subunit" evidence="3">
    <location>
        <begin position="163"/>
        <end position="595"/>
    </location>
</feature>
<dbReference type="NCBIfam" id="TIGR02123">
    <property type="entry name" value="TRAP_fused"/>
    <property type="match status" value="1"/>
</dbReference>
<dbReference type="Proteomes" id="UP000184206">
    <property type="component" value="Unassembled WGS sequence"/>
</dbReference>
<reference evidence="4 5" key="1">
    <citation type="submission" date="2016-11" db="EMBL/GenBank/DDBJ databases">
        <authorList>
            <person name="Jaros S."/>
            <person name="Januszkiewicz K."/>
            <person name="Wedrychowicz H."/>
        </authorList>
    </citation>
    <scope>NUCLEOTIDE SEQUENCE [LARGE SCALE GENOMIC DNA]</scope>
    <source>
        <strain evidence="4 5">DSM 16010</strain>
    </source>
</reference>
<feature type="transmembrane region" description="Helical" evidence="2">
    <location>
        <begin position="536"/>
        <end position="560"/>
    </location>
</feature>
<feature type="transmembrane region" description="Helical" evidence="2">
    <location>
        <begin position="411"/>
        <end position="429"/>
    </location>
</feature>
<dbReference type="RefSeq" id="WP_245772755.1">
    <property type="nucleotide sequence ID" value="NZ_FRCF01000003.1"/>
</dbReference>
<feature type="transmembrane region" description="Helical" evidence="2">
    <location>
        <begin position="450"/>
        <end position="469"/>
    </location>
</feature>
<dbReference type="PANTHER" id="PTHR43849:SF2">
    <property type="entry name" value="BLL3936 PROTEIN"/>
    <property type="match status" value="1"/>
</dbReference>
<keyword evidence="2" id="KW-1133">Transmembrane helix</keyword>
<feature type="transmembrane region" description="Helical" evidence="2">
    <location>
        <begin position="636"/>
        <end position="665"/>
    </location>
</feature>
<feature type="transmembrane region" description="Helical" evidence="2">
    <location>
        <begin position="572"/>
        <end position="588"/>
    </location>
</feature>
<accession>A0A1M7DY49</accession>
<dbReference type="Pfam" id="PF06808">
    <property type="entry name" value="DctM"/>
    <property type="match status" value="1"/>
</dbReference>
<feature type="compositionally biased region" description="Basic and acidic residues" evidence="1">
    <location>
        <begin position="1"/>
        <end position="23"/>
    </location>
</feature>
<feature type="transmembrane region" description="Helical" evidence="2">
    <location>
        <begin position="178"/>
        <end position="197"/>
    </location>
</feature>
<evidence type="ECO:0000259" key="3">
    <source>
        <dbReference type="Pfam" id="PF06808"/>
    </source>
</evidence>
<feature type="transmembrane region" description="Helical" evidence="2">
    <location>
        <begin position="145"/>
        <end position="169"/>
    </location>
</feature>
<dbReference type="InterPro" id="IPR011853">
    <property type="entry name" value="TRAP_DctM-Dct_fused"/>
</dbReference>
<proteinExistence type="predicted"/>
<feature type="transmembrane region" description="Helical" evidence="2">
    <location>
        <begin position="67"/>
        <end position="86"/>
    </location>
</feature>
<protein>
    <submittedName>
        <fullName evidence="4">TRAP transporter, 4TM/12TM fusion protein</fullName>
    </submittedName>
</protein>
<evidence type="ECO:0000313" key="4">
    <source>
        <dbReference type="EMBL" id="SHL84441.1"/>
    </source>
</evidence>